<sequence length="53" mass="6105">SIKGLKLTFVVTFRSQLKGFFAHTGSHLRNYVQNYNFLMPRHCCDRGNCLPST</sequence>
<gene>
    <name evidence="1" type="ORF">TNCT_676431</name>
</gene>
<protein>
    <submittedName>
        <fullName evidence="1">Uncharacterized protein</fullName>
    </submittedName>
</protein>
<evidence type="ECO:0000313" key="1">
    <source>
        <dbReference type="EMBL" id="GFR28268.1"/>
    </source>
</evidence>
<name>A0A8X6JJV4_TRICU</name>
<accession>A0A8X6JJV4</accession>
<reference evidence="1" key="1">
    <citation type="submission" date="2020-07" db="EMBL/GenBank/DDBJ databases">
        <title>Multicomponent nature underlies the extraordinary mechanical properties of spider dragline silk.</title>
        <authorList>
            <person name="Kono N."/>
            <person name="Nakamura H."/>
            <person name="Mori M."/>
            <person name="Yoshida Y."/>
            <person name="Ohtoshi R."/>
            <person name="Malay A.D."/>
            <person name="Moran D.A.P."/>
            <person name="Tomita M."/>
            <person name="Numata K."/>
            <person name="Arakawa K."/>
        </authorList>
    </citation>
    <scope>NUCLEOTIDE SEQUENCE</scope>
</reference>
<keyword evidence="2" id="KW-1185">Reference proteome</keyword>
<evidence type="ECO:0000313" key="2">
    <source>
        <dbReference type="Proteomes" id="UP000887116"/>
    </source>
</evidence>
<comment type="caution">
    <text evidence="1">The sequence shown here is derived from an EMBL/GenBank/DDBJ whole genome shotgun (WGS) entry which is preliminary data.</text>
</comment>
<proteinExistence type="predicted"/>
<dbReference type="EMBL" id="BMAO01028942">
    <property type="protein sequence ID" value="GFR28268.1"/>
    <property type="molecule type" value="Genomic_DNA"/>
</dbReference>
<organism evidence="1 2">
    <name type="scientific">Trichonephila clavata</name>
    <name type="common">Joro spider</name>
    <name type="synonym">Nephila clavata</name>
    <dbReference type="NCBI Taxonomy" id="2740835"/>
    <lineage>
        <taxon>Eukaryota</taxon>
        <taxon>Metazoa</taxon>
        <taxon>Ecdysozoa</taxon>
        <taxon>Arthropoda</taxon>
        <taxon>Chelicerata</taxon>
        <taxon>Arachnida</taxon>
        <taxon>Araneae</taxon>
        <taxon>Araneomorphae</taxon>
        <taxon>Entelegynae</taxon>
        <taxon>Araneoidea</taxon>
        <taxon>Nephilidae</taxon>
        <taxon>Trichonephila</taxon>
    </lineage>
</organism>
<feature type="non-terminal residue" evidence="1">
    <location>
        <position position="53"/>
    </location>
</feature>
<dbReference type="AlphaFoldDB" id="A0A8X6JJV4"/>
<dbReference type="Proteomes" id="UP000887116">
    <property type="component" value="Unassembled WGS sequence"/>
</dbReference>